<keyword evidence="3" id="KW-1185">Reference proteome</keyword>
<protein>
    <recommendedName>
        <fullName evidence="4">Sulfotransferase domain-containing protein</fullName>
    </recommendedName>
</protein>
<dbReference type="InterPro" id="IPR027417">
    <property type="entry name" value="P-loop_NTPase"/>
</dbReference>
<dbReference type="STRING" id="5599.A0A177D7B8"/>
<evidence type="ECO:0008006" key="4">
    <source>
        <dbReference type="Google" id="ProtNLM"/>
    </source>
</evidence>
<name>A0A177D7B8_ALTAL</name>
<dbReference type="OMA" id="YFFYDAF"/>
<dbReference type="EMBL" id="KV441493">
    <property type="protein sequence ID" value="OAG15436.1"/>
    <property type="molecule type" value="Genomic_DNA"/>
</dbReference>
<dbReference type="VEuPathDB" id="FungiDB:CC77DRAFT_1065939"/>
<evidence type="ECO:0000256" key="1">
    <source>
        <dbReference type="SAM" id="MobiDB-lite"/>
    </source>
</evidence>
<dbReference type="SUPFAM" id="SSF52540">
    <property type="entry name" value="P-loop containing nucleoside triphosphate hydrolases"/>
    <property type="match status" value="1"/>
</dbReference>
<dbReference type="PANTHER" id="PTHR48312">
    <property type="match status" value="1"/>
</dbReference>
<dbReference type="GeneID" id="29114448"/>
<accession>A0A177D7B8</accession>
<organism evidence="2 3">
    <name type="scientific">Alternaria alternata</name>
    <name type="common">Alternaria rot fungus</name>
    <name type="synonym">Torula alternata</name>
    <dbReference type="NCBI Taxonomy" id="5599"/>
    <lineage>
        <taxon>Eukaryota</taxon>
        <taxon>Fungi</taxon>
        <taxon>Dikarya</taxon>
        <taxon>Ascomycota</taxon>
        <taxon>Pezizomycotina</taxon>
        <taxon>Dothideomycetes</taxon>
        <taxon>Pleosporomycetidae</taxon>
        <taxon>Pleosporales</taxon>
        <taxon>Pleosporineae</taxon>
        <taxon>Pleosporaceae</taxon>
        <taxon>Alternaria</taxon>
        <taxon>Alternaria sect. Alternaria</taxon>
        <taxon>Alternaria alternata complex</taxon>
    </lineage>
</organism>
<evidence type="ECO:0000313" key="3">
    <source>
        <dbReference type="Proteomes" id="UP000077248"/>
    </source>
</evidence>
<sequence length="332" mass="37602">MPGTLQPQQPNGDAPQRRGVYLLTHPRSASNLFQTMMAKQPGYQNSGYKLFDAGFTTLVELDKGKLSEWSEEEQEKLYDSFRVAFGKLEDELDDCAKNGKQAFVKEHTIFLSAPDKIFQSIYPDDAPPSLTVHQRNSPQNADTVHTNPTSVPDNLLLSLQPIFQIRHPMLMFPSMLRAQRDWKPDARPRSLYCRATLTLKHSRALYDWYVKHGAKAGITPRVIDADDIMNNPAAVRQLCEQTGLSADDVQYEWEERKVEDPLMARFLSTINASKGIKPGLGAKGKTLEAEKKKWVEEWGEEDAEDMARFVSEALPDYDYLHSRRTVGEGVEA</sequence>
<proteinExistence type="predicted"/>
<dbReference type="Proteomes" id="UP000077248">
    <property type="component" value="Unassembled WGS sequence"/>
</dbReference>
<dbReference type="AlphaFoldDB" id="A0A177D7B8"/>
<gene>
    <name evidence="2" type="ORF">CC77DRAFT_1065939</name>
</gene>
<dbReference type="KEGG" id="aalt:CC77DRAFT_1065939"/>
<reference evidence="2 3" key="1">
    <citation type="submission" date="2016-05" db="EMBL/GenBank/DDBJ databases">
        <title>Comparative analysis of secretome profiles of manganese(II)-oxidizing ascomycete fungi.</title>
        <authorList>
            <consortium name="DOE Joint Genome Institute"/>
            <person name="Zeiner C.A."/>
            <person name="Purvine S.O."/>
            <person name="Zink E.M."/>
            <person name="Wu S."/>
            <person name="Pasa-Tolic L."/>
            <person name="Chaput D.L."/>
            <person name="Haridas S."/>
            <person name="Grigoriev I.V."/>
            <person name="Santelli C.M."/>
            <person name="Hansel C.M."/>
        </authorList>
    </citation>
    <scope>NUCLEOTIDE SEQUENCE [LARGE SCALE GENOMIC DNA]</scope>
    <source>
        <strain evidence="2 3">SRC1lrK2f</strain>
    </source>
</reference>
<evidence type="ECO:0000313" key="2">
    <source>
        <dbReference type="EMBL" id="OAG15436.1"/>
    </source>
</evidence>
<feature type="region of interest" description="Disordered" evidence="1">
    <location>
        <begin position="128"/>
        <end position="149"/>
    </location>
</feature>
<dbReference type="Gene3D" id="3.40.50.300">
    <property type="entry name" value="P-loop containing nucleotide triphosphate hydrolases"/>
    <property type="match status" value="1"/>
</dbReference>
<dbReference type="PANTHER" id="PTHR48312:SF1">
    <property type="entry name" value="SULFOTRANSFERASE"/>
    <property type="match status" value="1"/>
</dbReference>
<dbReference type="RefSeq" id="XP_018380857.1">
    <property type="nucleotide sequence ID" value="XM_018528854.1"/>
</dbReference>
<feature type="compositionally biased region" description="Polar residues" evidence="1">
    <location>
        <begin position="131"/>
        <end position="149"/>
    </location>
</feature>